<evidence type="ECO:0000313" key="2">
    <source>
        <dbReference type="EMBL" id="GBC01729.1"/>
    </source>
</evidence>
<name>A0A2Z6SAY2_9GLOM</name>
<dbReference type="InterPro" id="IPR000477">
    <property type="entry name" value="RT_dom"/>
</dbReference>
<feature type="domain" description="Reverse transcriptase" evidence="1">
    <location>
        <begin position="1"/>
        <end position="82"/>
    </location>
</feature>
<dbReference type="EMBL" id="BLAL01000004">
    <property type="protein sequence ID" value="GES72705.1"/>
    <property type="molecule type" value="Genomic_DNA"/>
</dbReference>
<evidence type="ECO:0000313" key="3">
    <source>
        <dbReference type="EMBL" id="GES72705.1"/>
    </source>
</evidence>
<gene>
    <name evidence="3" type="ORF">RCL2_000026100</name>
    <name evidence="2" type="ORF">RclHR1_04300011</name>
</gene>
<keyword evidence="4" id="KW-1185">Reference proteome</keyword>
<sequence>MANLKGHKQELWIGLQDLSKAYDRINTSLLKLSLQRIGILNKINTLILQLFTNRYNQVITPTGYTPQYKVIQGIDQGEVISP</sequence>
<protein>
    <recommendedName>
        <fullName evidence="1">Reverse transcriptase domain-containing protein</fullName>
    </recommendedName>
</protein>
<dbReference type="AlphaFoldDB" id="A0A2Z6SAY2"/>
<comment type="caution">
    <text evidence="2">The sequence shown here is derived from an EMBL/GenBank/DDBJ whole genome shotgun (WGS) entry which is preliminary data.</text>
</comment>
<reference evidence="2 4" key="1">
    <citation type="submission" date="2017-11" db="EMBL/GenBank/DDBJ databases">
        <title>The genome of Rhizophagus clarus HR1 reveals common genetic basis of auxotrophy among arbuscular mycorrhizal fungi.</title>
        <authorList>
            <person name="Kobayashi Y."/>
        </authorList>
    </citation>
    <scope>NUCLEOTIDE SEQUENCE [LARGE SCALE GENOMIC DNA]</scope>
    <source>
        <strain evidence="2 4">HR1</strain>
    </source>
</reference>
<dbReference type="OrthoDB" id="2382868at2759"/>
<accession>A0A2Z6SAY2</accession>
<reference evidence="3" key="2">
    <citation type="submission" date="2019-10" db="EMBL/GenBank/DDBJ databases">
        <title>Conservation and host-specific expression of non-tandemly repeated heterogenous ribosome RNA gene in arbuscular mycorrhizal fungi.</title>
        <authorList>
            <person name="Maeda T."/>
            <person name="Kobayashi Y."/>
            <person name="Nakagawa T."/>
            <person name="Ezawa T."/>
            <person name="Yamaguchi K."/>
            <person name="Bino T."/>
            <person name="Nishimoto Y."/>
            <person name="Shigenobu S."/>
            <person name="Kawaguchi M."/>
        </authorList>
    </citation>
    <scope>NUCLEOTIDE SEQUENCE</scope>
    <source>
        <strain evidence="3">HR1</strain>
    </source>
</reference>
<dbReference type="EMBL" id="BEXD01003669">
    <property type="protein sequence ID" value="GBC01729.1"/>
    <property type="molecule type" value="Genomic_DNA"/>
</dbReference>
<organism evidence="2 4">
    <name type="scientific">Rhizophagus clarus</name>
    <dbReference type="NCBI Taxonomy" id="94130"/>
    <lineage>
        <taxon>Eukaryota</taxon>
        <taxon>Fungi</taxon>
        <taxon>Fungi incertae sedis</taxon>
        <taxon>Mucoromycota</taxon>
        <taxon>Glomeromycotina</taxon>
        <taxon>Glomeromycetes</taxon>
        <taxon>Glomerales</taxon>
        <taxon>Glomeraceae</taxon>
        <taxon>Rhizophagus</taxon>
    </lineage>
</organism>
<dbReference type="PROSITE" id="PS50878">
    <property type="entry name" value="RT_POL"/>
    <property type="match status" value="1"/>
</dbReference>
<dbReference type="Proteomes" id="UP000615446">
    <property type="component" value="Unassembled WGS sequence"/>
</dbReference>
<evidence type="ECO:0000313" key="4">
    <source>
        <dbReference type="Proteomes" id="UP000247702"/>
    </source>
</evidence>
<proteinExistence type="predicted"/>
<evidence type="ECO:0000259" key="1">
    <source>
        <dbReference type="PROSITE" id="PS50878"/>
    </source>
</evidence>
<dbReference type="STRING" id="94130.A0A2Z6SAY2"/>
<dbReference type="Proteomes" id="UP000247702">
    <property type="component" value="Unassembled WGS sequence"/>
</dbReference>